<evidence type="ECO:0000256" key="1">
    <source>
        <dbReference type="SAM" id="MobiDB-lite"/>
    </source>
</evidence>
<reference evidence="2 3" key="1">
    <citation type="submission" date="2016-01" db="EMBL/GenBank/DDBJ databases">
        <title>The draft genome sequence of Aquimarina sp. RZW4-3-2.</title>
        <authorList>
            <person name="Wang Y."/>
        </authorList>
    </citation>
    <scope>NUCLEOTIDE SEQUENCE [LARGE SCALE GENOMIC DNA]</scope>
    <source>
        <strain evidence="2 3">RZW4-3-2</strain>
    </source>
</reference>
<gene>
    <name evidence="2" type="ORF">AWE51_03805</name>
</gene>
<dbReference type="STRING" id="1642818.AWE51_03805"/>
<dbReference type="EMBL" id="LQRT01000002">
    <property type="protein sequence ID" value="KZS42579.1"/>
    <property type="molecule type" value="Genomic_DNA"/>
</dbReference>
<name>A0A162CXK9_9FLAO</name>
<feature type="region of interest" description="Disordered" evidence="1">
    <location>
        <begin position="65"/>
        <end position="86"/>
    </location>
</feature>
<dbReference type="AlphaFoldDB" id="A0A162CXK9"/>
<comment type="caution">
    <text evidence="2">The sequence shown here is derived from an EMBL/GenBank/DDBJ whole genome shotgun (WGS) entry which is preliminary data.</text>
</comment>
<proteinExistence type="predicted"/>
<organism evidence="2 3">
    <name type="scientific">Aquimarina aggregata</name>
    <dbReference type="NCBI Taxonomy" id="1642818"/>
    <lineage>
        <taxon>Bacteria</taxon>
        <taxon>Pseudomonadati</taxon>
        <taxon>Bacteroidota</taxon>
        <taxon>Flavobacteriia</taxon>
        <taxon>Flavobacteriales</taxon>
        <taxon>Flavobacteriaceae</taxon>
        <taxon>Aquimarina</taxon>
    </lineage>
</organism>
<dbReference type="Proteomes" id="UP000076715">
    <property type="component" value="Unassembled WGS sequence"/>
</dbReference>
<feature type="compositionally biased region" description="Acidic residues" evidence="1">
    <location>
        <begin position="68"/>
        <end position="79"/>
    </location>
</feature>
<evidence type="ECO:0000313" key="2">
    <source>
        <dbReference type="EMBL" id="KZS42579.1"/>
    </source>
</evidence>
<evidence type="ECO:0000313" key="3">
    <source>
        <dbReference type="Proteomes" id="UP000076715"/>
    </source>
</evidence>
<accession>A0A162CXK9</accession>
<protein>
    <submittedName>
        <fullName evidence="2">Uncharacterized protein</fullName>
    </submittedName>
</protein>
<dbReference type="OrthoDB" id="1441638at2"/>
<sequence length="123" mass="14220">MENKKAIKLIDKILVDLDANGINTDSLIDDLKKLREYALEEQIPLVVKVLRYTYEHIEENDSFLIPIPDDEPIDEEEEGTTTAKEETVDPIESLKYMVALTKSVKNKMNISDLREYRDALMAY</sequence>
<keyword evidence="3" id="KW-1185">Reference proteome</keyword>